<feature type="chain" id="PRO_5009524864" description="Rap1a immunity protein domain-containing protein" evidence="1">
    <location>
        <begin position="20"/>
        <end position="93"/>
    </location>
</feature>
<evidence type="ECO:0008006" key="4">
    <source>
        <dbReference type="Google" id="ProtNLM"/>
    </source>
</evidence>
<dbReference type="AlphaFoldDB" id="A0A1F6GXH8"/>
<feature type="signal peptide" evidence="1">
    <location>
        <begin position="1"/>
        <end position="19"/>
    </location>
</feature>
<reference evidence="2 3" key="1">
    <citation type="journal article" date="2016" name="Nat. Commun.">
        <title>Thousands of microbial genomes shed light on interconnected biogeochemical processes in an aquifer system.</title>
        <authorList>
            <person name="Anantharaman K."/>
            <person name="Brown C.T."/>
            <person name="Hug L.A."/>
            <person name="Sharon I."/>
            <person name="Castelle C.J."/>
            <person name="Probst A.J."/>
            <person name="Thomas B.C."/>
            <person name="Singh A."/>
            <person name="Wilkins M.J."/>
            <person name="Karaoz U."/>
            <person name="Brodie E.L."/>
            <person name="Williams K.H."/>
            <person name="Hubbard S.S."/>
            <person name="Banfield J.F."/>
        </authorList>
    </citation>
    <scope>NUCLEOTIDE SEQUENCE [LARGE SCALE GENOMIC DNA]</scope>
</reference>
<dbReference type="EMBL" id="MFNF01000019">
    <property type="protein sequence ID" value="OGH02779.1"/>
    <property type="molecule type" value="Genomic_DNA"/>
</dbReference>
<accession>A0A1F6GXH8</accession>
<gene>
    <name evidence="2" type="ORF">A2557_02885</name>
</gene>
<dbReference type="Proteomes" id="UP000177583">
    <property type="component" value="Unassembled WGS sequence"/>
</dbReference>
<protein>
    <recommendedName>
        <fullName evidence="4">Rap1a immunity protein domain-containing protein</fullName>
    </recommendedName>
</protein>
<proteinExistence type="predicted"/>
<evidence type="ECO:0000256" key="1">
    <source>
        <dbReference type="SAM" id="SignalP"/>
    </source>
</evidence>
<keyword evidence="1" id="KW-0732">Signal</keyword>
<sequence>MKKFLIFMFSFSLPYLVFAADLLDGGTDEWLNASVEQRLDAAKAALMIHTPGTKTYPVEKLVDCLNYRFHKDAQSGRFPGAVRQSIEACLMFP</sequence>
<evidence type="ECO:0000313" key="3">
    <source>
        <dbReference type="Proteomes" id="UP000177583"/>
    </source>
</evidence>
<name>A0A1F6GXH8_9PROT</name>
<organism evidence="2 3">
    <name type="scientific">Candidatus Lambdaproteobacteria bacterium RIFOXYD2_FULL_56_26</name>
    <dbReference type="NCBI Taxonomy" id="1817773"/>
    <lineage>
        <taxon>Bacteria</taxon>
        <taxon>Pseudomonadati</taxon>
        <taxon>Pseudomonadota</taxon>
        <taxon>Candidatus Lambdaproteobacteria</taxon>
    </lineage>
</organism>
<comment type="caution">
    <text evidence="2">The sequence shown here is derived from an EMBL/GenBank/DDBJ whole genome shotgun (WGS) entry which is preliminary data.</text>
</comment>
<evidence type="ECO:0000313" key="2">
    <source>
        <dbReference type="EMBL" id="OGH02779.1"/>
    </source>
</evidence>